<keyword evidence="2" id="KW-0677">Repeat</keyword>
<evidence type="ECO:0000256" key="3">
    <source>
        <dbReference type="ARBA" id="ARBA00023180"/>
    </source>
</evidence>
<dbReference type="GO" id="GO:0008305">
    <property type="term" value="C:integrin complex"/>
    <property type="evidence" value="ECO:0007669"/>
    <property type="project" value="InterPro"/>
</dbReference>
<keyword evidence="1" id="KW-0732">Signal</keyword>
<sequence>MNGDGFADLIGGAPKYDTGSGEAGRVSVWLGSAQGLSTTADWQADSPDSGADFGRSVASAGDVNGDGFDDVIIGARLHDAPGSRQKEGAAYLYLGSATGLSATASWTAFGPNAGSFFGNYVASAGDINGDGFDDVIVGAPLAAVTDSTGTLAGAGQVFLYLGGSQGLAANPALVIDGDQAGGHFGFSLWSAGDVDNDGLSDIIVGAKDYNGAEGASFIYHGASLRSLLGATPLFGEDRDVIDFATVRPSDYTEGAQYAALGGNDRVNLPGDNAASIAAGYETGRQFDAGSGDDYVSGGSLGDWIAGDDGGDALFGAAGADSLDGGAGMDLLSGGGGKDVLTDRDGAVFIGGGGGNLFHTGAGRDLFVLAGGGVNVLADDSTFDFARDRVAIVGQSAPADLQAFITSSFIATGAYSGLDVNGTMFLTRDQAGLSTLQDWLDRGAEILEFHQNVDVLLARESLDWAL</sequence>
<dbReference type="InterPro" id="IPR028994">
    <property type="entry name" value="Integrin_alpha_N"/>
</dbReference>
<evidence type="ECO:0008006" key="6">
    <source>
        <dbReference type="Google" id="ProtNLM"/>
    </source>
</evidence>
<dbReference type="GO" id="GO:0009897">
    <property type="term" value="C:external side of plasma membrane"/>
    <property type="evidence" value="ECO:0007669"/>
    <property type="project" value="TreeGrafter"/>
</dbReference>
<gene>
    <name evidence="4" type="ORF">FEZ63_24015</name>
</gene>
<proteinExistence type="predicted"/>
<dbReference type="InterPro" id="IPR018511">
    <property type="entry name" value="Hemolysin-typ_Ca-bd_CS"/>
</dbReference>
<dbReference type="SUPFAM" id="SSF51120">
    <property type="entry name" value="beta-Roll"/>
    <property type="match status" value="1"/>
</dbReference>
<dbReference type="Proteomes" id="UP000325684">
    <property type="component" value="Unassembled WGS sequence"/>
</dbReference>
<dbReference type="GO" id="GO:0007229">
    <property type="term" value="P:integrin-mediated signaling pathway"/>
    <property type="evidence" value="ECO:0007669"/>
    <property type="project" value="TreeGrafter"/>
</dbReference>
<dbReference type="InterPro" id="IPR013519">
    <property type="entry name" value="Int_alpha_beta-p"/>
</dbReference>
<dbReference type="PROSITE" id="PS00330">
    <property type="entry name" value="HEMOLYSIN_CALCIUM"/>
    <property type="match status" value="2"/>
</dbReference>
<dbReference type="SMART" id="SM00191">
    <property type="entry name" value="Int_alpha"/>
    <property type="match status" value="3"/>
</dbReference>
<dbReference type="PRINTS" id="PR01185">
    <property type="entry name" value="INTEGRINA"/>
</dbReference>
<reference evidence="4 5" key="1">
    <citation type="journal article" date="2019" name="Microorganisms">
        <title>Genome Insights into the Novel Species Microvirga brassicacearum, a Rapeseed Endophyte with Biotechnological Potential.</title>
        <authorList>
            <person name="Jimenez-Gomez A."/>
            <person name="Saati-Santamaria Z."/>
            <person name="Igual J.M."/>
            <person name="Rivas R."/>
            <person name="Mateos P.F."/>
            <person name="Garcia-Fraile P."/>
        </authorList>
    </citation>
    <scope>NUCLEOTIDE SEQUENCE [LARGE SCALE GENOMIC DNA]</scope>
    <source>
        <strain evidence="4 5">CDVBN77</strain>
    </source>
</reference>
<dbReference type="InterPro" id="IPR000413">
    <property type="entry name" value="Integrin_alpha"/>
</dbReference>
<dbReference type="AlphaFoldDB" id="A0A5N3P3A7"/>
<dbReference type="PROSITE" id="PS51470">
    <property type="entry name" value="FG_GAP"/>
    <property type="match status" value="3"/>
</dbReference>
<keyword evidence="3" id="KW-0325">Glycoprotein</keyword>
<dbReference type="Pfam" id="PF01839">
    <property type="entry name" value="FG-GAP"/>
    <property type="match status" value="4"/>
</dbReference>
<dbReference type="Gene3D" id="2.130.10.130">
    <property type="entry name" value="Integrin alpha, N-terminal"/>
    <property type="match status" value="2"/>
</dbReference>
<dbReference type="EMBL" id="VCMV01000078">
    <property type="protein sequence ID" value="KAB0264216.1"/>
    <property type="molecule type" value="Genomic_DNA"/>
</dbReference>
<dbReference type="SUPFAM" id="SSF69318">
    <property type="entry name" value="Integrin alpha N-terminal domain"/>
    <property type="match status" value="2"/>
</dbReference>
<dbReference type="PANTHER" id="PTHR23220">
    <property type="entry name" value="INTEGRIN ALPHA"/>
    <property type="match status" value="1"/>
</dbReference>
<dbReference type="GO" id="GO:0007160">
    <property type="term" value="P:cell-matrix adhesion"/>
    <property type="evidence" value="ECO:0007669"/>
    <property type="project" value="TreeGrafter"/>
</dbReference>
<dbReference type="GO" id="GO:0098609">
    <property type="term" value="P:cell-cell adhesion"/>
    <property type="evidence" value="ECO:0007669"/>
    <property type="project" value="TreeGrafter"/>
</dbReference>
<dbReference type="InterPro" id="IPR011049">
    <property type="entry name" value="Serralysin-like_metalloprot_C"/>
</dbReference>
<evidence type="ECO:0000313" key="4">
    <source>
        <dbReference type="EMBL" id="KAB0264216.1"/>
    </source>
</evidence>
<dbReference type="GO" id="GO:0033627">
    <property type="term" value="P:cell adhesion mediated by integrin"/>
    <property type="evidence" value="ECO:0007669"/>
    <property type="project" value="TreeGrafter"/>
</dbReference>
<evidence type="ECO:0000256" key="1">
    <source>
        <dbReference type="ARBA" id="ARBA00022729"/>
    </source>
</evidence>
<keyword evidence="5" id="KW-1185">Reference proteome</keyword>
<dbReference type="PRINTS" id="PR00313">
    <property type="entry name" value="CABNDNGRPT"/>
</dbReference>
<dbReference type="GO" id="GO:0005178">
    <property type="term" value="F:integrin binding"/>
    <property type="evidence" value="ECO:0007669"/>
    <property type="project" value="TreeGrafter"/>
</dbReference>
<dbReference type="InterPro" id="IPR013517">
    <property type="entry name" value="FG-GAP"/>
</dbReference>
<protein>
    <recommendedName>
        <fullName evidence="6">Calcium-binding protein</fullName>
    </recommendedName>
</protein>
<organism evidence="4 5">
    <name type="scientific">Microvirga brassicacearum</name>
    <dbReference type="NCBI Taxonomy" id="2580413"/>
    <lineage>
        <taxon>Bacteria</taxon>
        <taxon>Pseudomonadati</taxon>
        <taxon>Pseudomonadota</taxon>
        <taxon>Alphaproteobacteria</taxon>
        <taxon>Hyphomicrobiales</taxon>
        <taxon>Methylobacteriaceae</taxon>
        <taxon>Microvirga</taxon>
    </lineage>
</organism>
<evidence type="ECO:0000313" key="5">
    <source>
        <dbReference type="Proteomes" id="UP000325684"/>
    </source>
</evidence>
<dbReference type="PANTHER" id="PTHR23220:SF122">
    <property type="entry name" value="INTEGRIN ALPHA-PS1"/>
    <property type="match status" value="1"/>
</dbReference>
<dbReference type="OrthoDB" id="9342475at2"/>
<name>A0A5N3P3A7_9HYPH</name>
<evidence type="ECO:0000256" key="2">
    <source>
        <dbReference type="ARBA" id="ARBA00022737"/>
    </source>
</evidence>
<accession>A0A5N3P3A7</accession>
<comment type="caution">
    <text evidence="4">The sequence shown here is derived from an EMBL/GenBank/DDBJ whole genome shotgun (WGS) entry which is preliminary data.</text>
</comment>